<keyword evidence="1" id="KW-0378">Hydrolase</keyword>
<reference evidence="1 2" key="1">
    <citation type="submission" date="2020-07" db="EMBL/GenBank/DDBJ databases">
        <authorList>
            <person name="Feng X."/>
        </authorList>
    </citation>
    <scope>NUCLEOTIDE SEQUENCE [LARGE SCALE GENOMIC DNA]</scope>
    <source>
        <strain evidence="1 2">JCM31066</strain>
    </source>
</reference>
<accession>A0A842HH14</accession>
<gene>
    <name evidence="1" type="ORF">H5P28_11345</name>
</gene>
<organism evidence="1 2">
    <name type="scientific">Ruficoccus amylovorans</name>
    <dbReference type="NCBI Taxonomy" id="1804625"/>
    <lineage>
        <taxon>Bacteria</taxon>
        <taxon>Pseudomonadati</taxon>
        <taxon>Verrucomicrobiota</taxon>
        <taxon>Opitutia</taxon>
        <taxon>Puniceicoccales</taxon>
        <taxon>Cerasicoccaceae</taxon>
        <taxon>Ruficoccus</taxon>
    </lineage>
</organism>
<dbReference type="Gene3D" id="3.40.50.1000">
    <property type="entry name" value="HAD superfamily/HAD-like"/>
    <property type="match status" value="1"/>
</dbReference>
<dbReference type="InterPro" id="IPR023214">
    <property type="entry name" value="HAD_sf"/>
</dbReference>
<protein>
    <submittedName>
        <fullName evidence="1">HAD-IA family hydrolase</fullName>
    </submittedName>
</protein>
<dbReference type="RefSeq" id="WP_185675815.1">
    <property type="nucleotide sequence ID" value="NZ_JACHVB010000034.1"/>
</dbReference>
<dbReference type="SFLD" id="SFLDG01129">
    <property type="entry name" value="C1.5:_HAD__Beta-PGM__Phosphata"/>
    <property type="match status" value="1"/>
</dbReference>
<dbReference type="InterPro" id="IPR051828">
    <property type="entry name" value="HAD-like_hydrolase_domain"/>
</dbReference>
<dbReference type="Proteomes" id="UP000546464">
    <property type="component" value="Unassembled WGS sequence"/>
</dbReference>
<dbReference type="InterPro" id="IPR036412">
    <property type="entry name" value="HAD-like_sf"/>
</dbReference>
<dbReference type="NCBIfam" id="TIGR01549">
    <property type="entry name" value="HAD-SF-IA-v1"/>
    <property type="match status" value="1"/>
</dbReference>
<evidence type="ECO:0000313" key="2">
    <source>
        <dbReference type="Proteomes" id="UP000546464"/>
    </source>
</evidence>
<dbReference type="InterPro" id="IPR006439">
    <property type="entry name" value="HAD-SF_hydro_IA"/>
</dbReference>
<dbReference type="AlphaFoldDB" id="A0A842HH14"/>
<dbReference type="Pfam" id="PF00702">
    <property type="entry name" value="Hydrolase"/>
    <property type="match status" value="1"/>
</dbReference>
<dbReference type="InterPro" id="IPR044924">
    <property type="entry name" value="HAD-SF_hydro_IA_REG-2-like_cap"/>
</dbReference>
<proteinExistence type="predicted"/>
<dbReference type="PANTHER" id="PTHR46191:SF2">
    <property type="entry name" value="HALOACID DEHALOGENASE-LIKE HYDROLASE DOMAIN-CONTAINING PROTEIN 3"/>
    <property type="match status" value="1"/>
</dbReference>
<dbReference type="SFLD" id="SFLDS00003">
    <property type="entry name" value="Haloacid_Dehalogenase"/>
    <property type="match status" value="1"/>
</dbReference>
<dbReference type="GO" id="GO:0016787">
    <property type="term" value="F:hydrolase activity"/>
    <property type="evidence" value="ECO:0007669"/>
    <property type="project" value="UniProtKB-KW"/>
</dbReference>
<dbReference type="SUPFAM" id="SSF56784">
    <property type="entry name" value="HAD-like"/>
    <property type="match status" value="1"/>
</dbReference>
<dbReference type="NCBIfam" id="TIGR01509">
    <property type="entry name" value="HAD-SF-IA-v3"/>
    <property type="match status" value="1"/>
</dbReference>
<comment type="caution">
    <text evidence="1">The sequence shown here is derived from an EMBL/GenBank/DDBJ whole genome shotgun (WGS) entry which is preliminary data.</text>
</comment>
<dbReference type="PRINTS" id="PR00413">
    <property type="entry name" value="HADHALOGNASE"/>
</dbReference>
<sequence>MFSDIRAITFDVAGTLLSPHPSVGESYAAALEKFGGEARAEELQARFAAAFKQVNAGPRGGILNREGWQEIVALTFAGLCPPEKLPALFDYLWEGYARPSSWRMLPGVREILSRLRGRGYRLGILSNNDERLLRLLRELELDGFFDAVVLSSVVGAGKPHRKMFAAAEEALQAEPAHLLHIGDTPHEDIAGALASGWRAVQVGRQRAFTDERGDPTPGVLHLEGLPELMARLAPQP</sequence>
<dbReference type="Gene3D" id="1.10.150.720">
    <property type="entry name" value="Haloacid dehalogenase-like hydrolase"/>
    <property type="match status" value="1"/>
</dbReference>
<dbReference type="PANTHER" id="PTHR46191">
    <property type="match status" value="1"/>
</dbReference>
<evidence type="ECO:0000313" key="1">
    <source>
        <dbReference type="EMBL" id="MBC2594854.1"/>
    </source>
</evidence>
<dbReference type="EMBL" id="JACHVB010000034">
    <property type="protein sequence ID" value="MBC2594854.1"/>
    <property type="molecule type" value="Genomic_DNA"/>
</dbReference>
<keyword evidence="2" id="KW-1185">Reference proteome</keyword>
<name>A0A842HH14_9BACT</name>